<sequence>MTNAVVSTVLEIEAEYGTVLKCPINDNRLVAIRKFLNDGDDPIENRSPLGIDLKVAQKLLNSKMTKQEIADILGIKEYRLQRYINCGYLNDTIWHTFDDKRKKRRNSKYRMFKNGDYIGVGTIKELAELTHKTVQTISYYHTEKYKLRKHTDRFRLVKVE</sequence>
<dbReference type="Proteomes" id="UP000371423">
    <property type="component" value="Unassembled WGS sequence"/>
</dbReference>
<keyword evidence="2" id="KW-1185">Reference proteome</keyword>
<evidence type="ECO:0000313" key="1">
    <source>
        <dbReference type="EMBL" id="MQS97024.1"/>
    </source>
</evidence>
<dbReference type="EMBL" id="VDFO01000010">
    <property type="protein sequence ID" value="MQS97024.1"/>
    <property type="molecule type" value="Genomic_DNA"/>
</dbReference>
<dbReference type="RefSeq" id="WP_153522077.1">
    <property type="nucleotide sequence ID" value="NZ_VDFO01000010.1"/>
</dbReference>
<organism evidence="1 2">
    <name type="scientific">Companilactobacillus halodurans</name>
    <dbReference type="NCBI Taxonomy" id="2584183"/>
    <lineage>
        <taxon>Bacteria</taxon>
        <taxon>Bacillati</taxon>
        <taxon>Bacillota</taxon>
        <taxon>Bacilli</taxon>
        <taxon>Lactobacillales</taxon>
        <taxon>Lactobacillaceae</taxon>
        <taxon>Companilactobacillus</taxon>
    </lineage>
</organism>
<proteinExistence type="predicted"/>
<dbReference type="AlphaFoldDB" id="A0A5P0ZWA7"/>
<name>A0A5P0ZWA7_9LACO</name>
<accession>A0A5P0ZWA7</accession>
<dbReference type="OrthoDB" id="2318318at2"/>
<evidence type="ECO:0000313" key="2">
    <source>
        <dbReference type="Proteomes" id="UP000371423"/>
    </source>
</evidence>
<protein>
    <submittedName>
        <fullName evidence="1">Uncharacterized protein</fullName>
    </submittedName>
</protein>
<gene>
    <name evidence="1" type="ORF">FHL05_03870</name>
</gene>
<reference evidence="1 2" key="1">
    <citation type="journal article" date="2019" name="Syst. Appl. Microbiol.">
        <title>Polyphasic characterization of two novel Lactobacillus spp. isolated from blown salami packages: Description of Lactobacillus halodurans sp. nov. and Lactobacillus salsicarnum sp. nov.</title>
        <authorList>
            <person name="Schuster J.A."/>
            <person name="Klingl A."/>
            <person name="Vogel R.F."/>
            <person name="Ehrmann M.A."/>
        </authorList>
    </citation>
    <scope>NUCLEOTIDE SEQUENCE [LARGE SCALE GENOMIC DNA]</scope>
    <source>
        <strain evidence="1 2">TMW 1.1920</strain>
    </source>
</reference>
<comment type="caution">
    <text evidence="1">The sequence shown here is derived from an EMBL/GenBank/DDBJ whole genome shotgun (WGS) entry which is preliminary data.</text>
</comment>